<evidence type="ECO:0000256" key="1">
    <source>
        <dbReference type="SAM" id="MobiDB-lite"/>
    </source>
</evidence>
<dbReference type="AlphaFoldDB" id="A0A9J5XSN7"/>
<keyword evidence="3" id="KW-1185">Reference proteome</keyword>
<dbReference type="PANTHER" id="PTHR48434:SF1">
    <property type="entry name" value="(RAPE) HYPOTHETICAL PROTEIN"/>
    <property type="match status" value="1"/>
</dbReference>
<dbReference type="OrthoDB" id="1743486at2759"/>
<feature type="region of interest" description="Disordered" evidence="1">
    <location>
        <begin position="387"/>
        <end position="407"/>
    </location>
</feature>
<dbReference type="EMBL" id="JACXVP010000008">
    <property type="protein sequence ID" value="KAG5590821.1"/>
    <property type="molecule type" value="Genomic_DNA"/>
</dbReference>
<evidence type="ECO:0000313" key="2">
    <source>
        <dbReference type="EMBL" id="KAG5590821.1"/>
    </source>
</evidence>
<name>A0A9J5XSN7_SOLCO</name>
<proteinExistence type="predicted"/>
<organism evidence="2 3">
    <name type="scientific">Solanum commersonii</name>
    <name type="common">Commerson's wild potato</name>
    <name type="synonym">Commerson's nightshade</name>
    <dbReference type="NCBI Taxonomy" id="4109"/>
    <lineage>
        <taxon>Eukaryota</taxon>
        <taxon>Viridiplantae</taxon>
        <taxon>Streptophyta</taxon>
        <taxon>Embryophyta</taxon>
        <taxon>Tracheophyta</taxon>
        <taxon>Spermatophyta</taxon>
        <taxon>Magnoliopsida</taxon>
        <taxon>eudicotyledons</taxon>
        <taxon>Gunneridae</taxon>
        <taxon>Pentapetalae</taxon>
        <taxon>asterids</taxon>
        <taxon>lamiids</taxon>
        <taxon>Solanales</taxon>
        <taxon>Solanaceae</taxon>
        <taxon>Solanoideae</taxon>
        <taxon>Solaneae</taxon>
        <taxon>Solanum</taxon>
    </lineage>
</organism>
<dbReference type="PANTHER" id="PTHR48434">
    <property type="entry name" value="(RAPE) HYPOTHETICAL PROTEIN"/>
    <property type="match status" value="1"/>
</dbReference>
<comment type="caution">
    <text evidence="2">The sequence shown here is derived from an EMBL/GenBank/DDBJ whole genome shotgun (WGS) entry which is preliminary data.</text>
</comment>
<dbReference type="Proteomes" id="UP000824120">
    <property type="component" value="Chromosome 8"/>
</dbReference>
<gene>
    <name evidence="2" type="ORF">H5410_041335</name>
</gene>
<feature type="region of interest" description="Disordered" evidence="1">
    <location>
        <begin position="1"/>
        <end position="25"/>
    </location>
</feature>
<accession>A0A9J5XSN7</accession>
<protein>
    <submittedName>
        <fullName evidence="2">Uncharacterized protein</fullName>
    </submittedName>
</protein>
<reference evidence="2 3" key="1">
    <citation type="submission" date="2020-09" db="EMBL/GenBank/DDBJ databases">
        <title>De no assembly of potato wild relative species, Solanum commersonii.</title>
        <authorList>
            <person name="Cho K."/>
        </authorList>
    </citation>
    <scope>NUCLEOTIDE SEQUENCE [LARGE SCALE GENOMIC DNA]</scope>
    <source>
        <strain evidence="2">LZ3.2</strain>
        <tissue evidence="2">Leaf</tissue>
    </source>
</reference>
<evidence type="ECO:0000313" key="3">
    <source>
        <dbReference type="Proteomes" id="UP000824120"/>
    </source>
</evidence>
<sequence length="435" mass="50635">MRPAWPPPSRRGRGGRSNSGRGGHILAQQGNRTLTSFNVSQTTASSSSGTSGGVDINHPMYKEFMDFMKSKKETSSSTTYSSILIDDENIEVFDMNSKKEVILLLEDSDLRWRNEPWQIMTRYLDTHFYPANTKKVYNFSKLVVKRIISPEEWGMSTLKELDYIHPEQKVPVKYNYWDYIDGFNKVLLYENANRKHSWFIKLCAGIFDRNIPNWFCKWWTLYGPTIKILPESYKKLYLEWIDISPKLTRLQEDNIFCEGISFSIPWIMRWSIEVNTTSEGFPCLQRVFYTKFWSKLLQKNPEGKLHGQEILDLINVTISRYYDTNTTESQVKDNNTDPFKKIARQLQMKKGIISKSEAIALYMEEVKRDLMKNLDFDIKDDASMASASHTDDTCLAGEGQDLEDEEEDLETILKRYQQQMEESSTSTTDKGKNKI</sequence>